<comment type="caution">
    <text evidence="2">The sequence shown here is derived from an EMBL/GenBank/DDBJ whole genome shotgun (WGS) entry which is preliminary data.</text>
</comment>
<evidence type="ECO:0000313" key="2">
    <source>
        <dbReference type="EMBL" id="MCY0966962.1"/>
    </source>
</evidence>
<dbReference type="AlphaFoldDB" id="A0A9X3EG61"/>
<keyword evidence="1" id="KW-0812">Transmembrane</keyword>
<evidence type="ECO:0000313" key="3">
    <source>
        <dbReference type="Proteomes" id="UP001150830"/>
    </source>
</evidence>
<protein>
    <submittedName>
        <fullName evidence="2">Uncharacterized protein</fullName>
    </submittedName>
</protein>
<gene>
    <name evidence="2" type="ORF">OUO13_17425</name>
</gene>
<proteinExistence type="predicted"/>
<dbReference type="Proteomes" id="UP001150830">
    <property type="component" value="Unassembled WGS sequence"/>
</dbReference>
<keyword evidence="1" id="KW-0472">Membrane</keyword>
<evidence type="ECO:0000256" key="1">
    <source>
        <dbReference type="SAM" id="Phobius"/>
    </source>
</evidence>
<organism evidence="2 3">
    <name type="scientific">Parathalassolituus penaei</name>
    <dbReference type="NCBI Taxonomy" id="2997323"/>
    <lineage>
        <taxon>Bacteria</taxon>
        <taxon>Pseudomonadati</taxon>
        <taxon>Pseudomonadota</taxon>
        <taxon>Gammaproteobacteria</taxon>
        <taxon>Oceanospirillales</taxon>
        <taxon>Oceanospirillaceae</taxon>
        <taxon>Parathalassolituus</taxon>
    </lineage>
</organism>
<reference evidence="2" key="1">
    <citation type="submission" date="2022-11" db="EMBL/GenBank/DDBJ databases">
        <title>Parathalassolutuus dongxingensis gen. nov., sp. nov., a novel member of family Oceanospirillaceae isolated from a coastal shrimp pond in Guangxi, China.</title>
        <authorList>
            <person name="Chen H."/>
        </authorList>
    </citation>
    <scope>NUCLEOTIDE SEQUENCE</scope>
    <source>
        <strain evidence="2">G-43</strain>
    </source>
</reference>
<sequence length="247" mass="27968">MATVMVITAVITMPTATPLTNKTKPDGFVFPRLILWLALVPAFVCLYIALTYAMMRIGQTQSVEERDNPLLEAAAKMAPFSPHIQASMARFEREWALQTSGEQSQLYWQRSMASWQRAMNARPDWPFYELGMLDAEILSGQDAEVVSARFQRLITLAPNERAKDERLLSLAFSGWHLLTEEQHKWVWMRLRDTPGQAFYAVGKVADEAGLKSLFCAKTPWVRAKSVCIEGKRRPASAKTIPLSDLKF</sequence>
<name>A0A9X3EG61_9GAMM</name>
<feature type="transmembrane region" description="Helical" evidence="1">
    <location>
        <begin position="34"/>
        <end position="53"/>
    </location>
</feature>
<keyword evidence="3" id="KW-1185">Reference proteome</keyword>
<dbReference type="EMBL" id="JAPNOA010000058">
    <property type="protein sequence ID" value="MCY0966962.1"/>
    <property type="molecule type" value="Genomic_DNA"/>
</dbReference>
<keyword evidence="1" id="KW-1133">Transmembrane helix</keyword>
<accession>A0A9X3EG61</accession>
<dbReference type="RefSeq" id="WP_283175169.1">
    <property type="nucleotide sequence ID" value="NZ_JAPNOA010000058.1"/>
</dbReference>